<dbReference type="Gene3D" id="3.10.20.480">
    <property type="entry name" value="Antirestriction protein ArdA, domain 1"/>
    <property type="match status" value="1"/>
</dbReference>
<sequence length="135" mass="15986">MDNTIQVYVTNLSRFEYDGLIIAAWFTLPVSLDELREKLQLETDESYEIEDWEAPFRLTDDGDILTLNRLALLIEENCHYDLFPYLDELIDLDVFESHEDGLKRLNHFEHFEEKPTDPDILEDTFELSDGTYFTI</sequence>
<dbReference type="EMBL" id="UFYW01000001">
    <property type="protein sequence ID" value="STD83434.1"/>
    <property type="molecule type" value="Genomic_DNA"/>
</dbReference>
<organism evidence="1 4">
    <name type="scientific">Enterococcus gallinarum</name>
    <dbReference type="NCBI Taxonomy" id="1353"/>
    <lineage>
        <taxon>Bacteria</taxon>
        <taxon>Bacillati</taxon>
        <taxon>Bacillota</taxon>
        <taxon>Bacilli</taxon>
        <taxon>Lactobacillales</taxon>
        <taxon>Enterococcaceae</taxon>
        <taxon>Enterococcus</taxon>
    </lineage>
</organism>
<reference evidence="1 4" key="2">
    <citation type="submission" date="2020-03" db="EMBL/GenBank/DDBJ databases">
        <title>Characterization of ganglioside-mimicking enterococci.</title>
        <authorList>
            <person name="Patry R.T."/>
            <person name="Nothaft H."/>
            <person name="Bridger R."/>
            <person name="Shajahan A."/>
            <person name="Huynh S."/>
            <person name="Sanchez S."/>
            <person name="Azadi P."/>
            <person name="Cooper K."/>
            <person name="Miller W.G."/>
            <person name="Parker C.T."/>
            <person name="Wells L."/>
            <person name="Szymanski C.M."/>
        </authorList>
    </citation>
    <scope>NUCLEOTIDE SEQUENCE [LARGE SCALE GENOMIC DNA]</scope>
    <source>
        <strain evidence="1 4">EGM181</strain>
    </source>
</reference>
<dbReference type="InterPro" id="IPR041895">
    <property type="entry name" value="ArdA_dom1"/>
</dbReference>
<dbReference type="Proteomes" id="UP000254807">
    <property type="component" value="Unassembled WGS sequence"/>
</dbReference>
<protein>
    <submittedName>
        <fullName evidence="1 2">Antirestriction protein</fullName>
    </submittedName>
</protein>
<evidence type="ECO:0000313" key="1">
    <source>
        <dbReference type="EMBL" id="QOG26354.1"/>
    </source>
</evidence>
<keyword evidence="3" id="KW-1185">Reference proteome</keyword>
<proteinExistence type="predicted"/>
<reference evidence="2 3" key="1">
    <citation type="submission" date="2018-06" db="EMBL/GenBank/DDBJ databases">
        <authorList>
            <consortium name="Pathogen Informatics"/>
            <person name="Doyle S."/>
        </authorList>
    </citation>
    <scope>NUCLEOTIDE SEQUENCE [LARGE SCALE GENOMIC DNA]</scope>
    <source>
        <strain evidence="2 3">NCTC12360</strain>
    </source>
</reference>
<dbReference type="RefSeq" id="WP_002405419.1">
    <property type="nucleotide sequence ID" value="NZ_CP050485.1"/>
</dbReference>
<evidence type="ECO:0000313" key="3">
    <source>
        <dbReference type="Proteomes" id="UP000254807"/>
    </source>
</evidence>
<name>A0A1L8TVI9_ENTGA</name>
<dbReference type="InterPro" id="IPR009899">
    <property type="entry name" value="ArdA"/>
</dbReference>
<evidence type="ECO:0000313" key="4">
    <source>
        <dbReference type="Proteomes" id="UP000516696"/>
    </source>
</evidence>
<dbReference type="OrthoDB" id="2187035at2"/>
<accession>A0A1L8TVI9</accession>
<evidence type="ECO:0000313" key="2">
    <source>
        <dbReference type="EMBL" id="STD83434.1"/>
    </source>
</evidence>
<gene>
    <name evidence="1" type="ORF">EGM181_03295</name>
    <name evidence="2" type="ORF">NCTC12360_01899</name>
</gene>
<dbReference type="AlphaFoldDB" id="A0A1L8TVI9"/>
<dbReference type="EMBL" id="CP050485">
    <property type="protein sequence ID" value="QOG26354.1"/>
    <property type="molecule type" value="Genomic_DNA"/>
</dbReference>
<dbReference type="Pfam" id="PF07275">
    <property type="entry name" value="ArdA"/>
    <property type="match status" value="1"/>
</dbReference>
<dbReference type="Proteomes" id="UP000516696">
    <property type="component" value="Chromosome"/>
</dbReference>